<comment type="caution">
    <text evidence="1">The sequence shown here is derived from an EMBL/GenBank/DDBJ whole genome shotgun (WGS) entry which is preliminary data.</text>
</comment>
<dbReference type="EMBL" id="JACIJH010000003">
    <property type="protein sequence ID" value="MBB5706316.1"/>
    <property type="molecule type" value="Genomic_DNA"/>
</dbReference>
<evidence type="ECO:0000313" key="1">
    <source>
        <dbReference type="EMBL" id="MBB5706316.1"/>
    </source>
</evidence>
<sequence>MLSLDAGARTMCLNQLLEDEQIALMRYSAATKPSEVMRYRRKIESLGQCFKSFPYRHRPYLSPNVRSGAIASARPRRSDEFSYRMIERKDV</sequence>
<gene>
    <name evidence="1" type="ORF">FHR21_001660</name>
</gene>
<name>A0A7W9B4W9_9SPHN</name>
<reference evidence="1 2" key="1">
    <citation type="submission" date="2020-08" db="EMBL/GenBank/DDBJ databases">
        <title>Genomic Encyclopedia of Type Strains, Phase IV (KMG-IV): sequencing the most valuable type-strain genomes for metagenomic binning, comparative biology and taxonomic classification.</title>
        <authorList>
            <person name="Goeker M."/>
        </authorList>
    </citation>
    <scope>NUCLEOTIDE SEQUENCE [LARGE SCALE GENOMIC DNA]</scope>
    <source>
        <strain evidence="1 2">DSM 27163</strain>
    </source>
</reference>
<dbReference type="AlphaFoldDB" id="A0A7W9B4W9"/>
<dbReference type="Proteomes" id="UP000537161">
    <property type="component" value="Unassembled WGS sequence"/>
</dbReference>
<dbReference type="RefSeq" id="WP_148650869.1">
    <property type="nucleotide sequence ID" value="NZ_JACIJH010000003.1"/>
</dbReference>
<keyword evidence="2" id="KW-1185">Reference proteome</keyword>
<protein>
    <submittedName>
        <fullName evidence="1">Uncharacterized protein</fullName>
    </submittedName>
</protein>
<accession>A0A7W9B4W9</accession>
<proteinExistence type="predicted"/>
<organism evidence="1 2">
    <name type="scientific">Sphingopyxis panaciterrulae</name>
    <dbReference type="NCBI Taxonomy" id="462372"/>
    <lineage>
        <taxon>Bacteria</taxon>
        <taxon>Pseudomonadati</taxon>
        <taxon>Pseudomonadota</taxon>
        <taxon>Alphaproteobacteria</taxon>
        <taxon>Sphingomonadales</taxon>
        <taxon>Sphingomonadaceae</taxon>
        <taxon>Sphingopyxis</taxon>
    </lineage>
</organism>
<evidence type="ECO:0000313" key="2">
    <source>
        <dbReference type="Proteomes" id="UP000537161"/>
    </source>
</evidence>